<dbReference type="EMBL" id="JH793664">
    <property type="protein sequence ID" value="ELQ40302.1"/>
    <property type="molecule type" value="Genomic_DNA"/>
</dbReference>
<name>A0AA97P219_PYRO3</name>
<protein>
    <submittedName>
        <fullName evidence="2">Uncharacterized protein</fullName>
    </submittedName>
</protein>
<feature type="region of interest" description="Disordered" evidence="1">
    <location>
        <begin position="25"/>
        <end position="56"/>
    </location>
</feature>
<evidence type="ECO:0000256" key="1">
    <source>
        <dbReference type="SAM" id="MobiDB-lite"/>
    </source>
</evidence>
<sequence length="193" mass="21211">MTFEDSKAPFYLKYGGSFHITRLEASDSEPVEPGPRASRLQTGLPGQGQHTASRKNRKWWKAQVPTWQQEVHQAGGFRVSGLSFSLKRPSTCEGAQDCPEASFVSCVPRVSRPCTSWVCIFNLPSVPAARSEATAPIDTASSACFRLCSQVSHQLGECGMLFEVLIWVATRQSNLAKRTLPCHRGSQQGYPPP</sequence>
<accession>A0AA97P219</accession>
<dbReference type="AlphaFoldDB" id="A0AA97P219"/>
<evidence type="ECO:0000313" key="2">
    <source>
        <dbReference type="EMBL" id="ELQ40302.1"/>
    </source>
</evidence>
<organism evidence="2">
    <name type="scientific">Pyricularia oryzae (strain Y34)</name>
    <name type="common">Rice blast fungus</name>
    <name type="synonym">Magnaporthe oryzae</name>
    <dbReference type="NCBI Taxonomy" id="1143189"/>
    <lineage>
        <taxon>Eukaryota</taxon>
        <taxon>Fungi</taxon>
        <taxon>Dikarya</taxon>
        <taxon>Ascomycota</taxon>
        <taxon>Pezizomycotina</taxon>
        <taxon>Sordariomycetes</taxon>
        <taxon>Sordariomycetidae</taxon>
        <taxon>Magnaporthales</taxon>
        <taxon>Pyriculariaceae</taxon>
        <taxon>Pyricularia</taxon>
    </lineage>
</organism>
<reference evidence="2" key="1">
    <citation type="journal article" date="2012" name="PLoS Genet.">
        <title>Comparative analysis of the genomes of two field isolates of the rice blast fungus Magnaporthe oryzae.</title>
        <authorList>
            <person name="Xue M."/>
            <person name="Yang J."/>
            <person name="Li Z."/>
            <person name="Hu S."/>
            <person name="Yao N."/>
            <person name="Dean R.A."/>
            <person name="Zhao W."/>
            <person name="Shen M."/>
            <person name="Zhang H."/>
            <person name="Li C."/>
            <person name="Liu L."/>
            <person name="Cao L."/>
            <person name="Xu X."/>
            <person name="Xing Y."/>
            <person name="Hsiang T."/>
            <person name="Zhang Z."/>
            <person name="Xu J.R."/>
            <person name="Peng Y.L."/>
        </authorList>
    </citation>
    <scope>NUCLEOTIDE SEQUENCE</scope>
    <source>
        <strain evidence="2">Y34</strain>
    </source>
</reference>
<gene>
    <name evidence="2" type="ORF">OOU_Y34scaffold00449g4</name>
</gene>
<proteinExistence type="predicted"/>
<dbReference type="Proteomes" id="UP000011086">
    <property type="component" value="Unassembled WGS sequence"/>
</dbReference>